<feature type="compositionally biased region" description="Acidic residues" evidence="1">
    <location>
        <begin position="12"/>
        <end position="26"/>
    </location>
</feature>
<feature type="region of interest" description="Disordered" evidence="1">
    <location>
        <begin position="1"/>
        <end position="30"/>
    </location>
</feature>
<gene>
    <name evidence="2" type="ORF">NQ314_003232</name>
</gene>
<dbReference type="EMBL" id="JANEYF010000921">
    <property type="protein sequence ID" value="KAJ8966912.1"/>
    <property type="molecule type" value="Genomic_DNA"/>
</dbReference>
<feature type="compositionally biased region" description="Low complexity" evidence="1">
    <location>
        <begin position="1"/>
        <end position="11"/>
    </location>
</feature>
<evidence type="ECO:0000256" key="1">
    <source>
        <dbReference type="SAM" id="MobiDB-lite"/>
    </source>
</evidence>
<dbReference type="Gene3D" id="6.20.90.30">
    <property type="match status" value="1"/>
</dbReference>
<name>A0AAV8ZMY1_9CUCU</name>
<proteinExistence type="predicted"/>
<keyword evidence="3" id="KW-1185">Reference proteome</keyword>
<sequence length="118" mass="13207">MKNEASANSESSSDEDTAVSSEDEQDNISRVTRVKRGISWCAVNTENHSYYQTTPRRVIWPPPSSSSTSTTSLINLRPVRVGNPYFGNKMQLYSKTGYFLAVYPDGIVKGTRDENDLH</sequence>
<dbReference type="InterPro" id="IPR008996">
    <property type="entry name" value="IL1/FGF"/>
</dbReference>
<comment type="caution">
    <text evidence="2">The sequence shown here is derived from an EMBL/GenBank/DDBJ whole genome shotgun (WGS) entry which is preliminary data.</text>
</comment>
<reference evidence="2" key="1">
    <citation type="journal article" date="2023" name="Insect Mol. Biol.">
        <title>Genome sequencing provides insights into the evolution of gene families encoding plant cell wall-degrading enzymes in longhorned beetles.</title>
        <authorList>
            <person name="Shin N.R."/>
            <person name="Okamura Y."/>
            <person name="Kirsch R."/>
            <person name="Pauchet Y."/>
        </authorList>
    </citation>
    <scope>NUCLEOTIDE SEQUENCE</scope>
    <source>
        <strain evidence="2">RBIC_L_NR</strain>
    </source>
</reference>
<accession>A0AAV8ZMY1</accession>
<dbReference type="Proteomes" id="UP001162156">
    <property type="component" value="Unassembled WGS sequence"/>
</dbReference>
<protein>
    <submittedName>
        <fullName evidence="2">Uncharacterized protein</fullName>
    </submittedName>
</protein>
<dbReference type="AlphaFoldDB" id="A0AAV8ZMY1"/>
<dbReference type="SUPFAM" id="SSF50353">
    <property type="entry name" value="Cytokine"/>
    <property type="match status" value="1"/>
</dbReference>
<organism evidence="2 3">
    <name type="scientific">Rhamnusium bicolor</name>
    <dbReference type="NCBI Taxonomy" id="1586634"/>
    <lineage>
        <taxon>Eukaryota</taxon>
        <taxon>Metazoa</taxon>
        <taxon>Ecdysozoa</taxon>
        <taxon>Arthropoda</taxon>
        <taxon>Hexapoda</taxon>
        <taxon>Insecta</taxon>
        <taxon>Pterygota</taxon>
        <taxon>Neoptera</taxon>
        <taxon>Endopterygota</taxon>
        <taxon>Coleoptera</taxon>
        <taxon>Polyphaga</taxon>
        <taxon>Cucujiformia</taxon>
        <taxon>Chrysomeloidea</taxon>
        <taxon>Cerambycidae</taxon>
        <taxon>Lepturinae</taxon>
        <taxon>Rhagiini</taxon>
        <taxon>Rhamnusium</taxon>
    </lineage>
</organism>
<evidence type="ECO:0000313" key="2">
    <source>
        <dbReference type="EMBL" id="KAJ8966912.1"/>
    </source>
</evidence>
<feature type="non-terminal residue" evidence="2">
    <location>
        <position position="118"/>
    </location>
</feature>
<evidence type="ECO:0000313" key="3">
    <source>
        <dbReference type="Proteomes" id="UP001162156"/>
    </source>
</evidence>